<dbReference type="OrthoDB" id="431720at2759"/>
<organism evidence="2 3">
    <name type="scientific">Opisthorchis viverrini</name>
    <name type="common">Southeast Asian liver fluke</name>
    <dbReference type="NCBI Taxonomy" id="6198"/>
    <lineage>
        <taxon>Eukaryota</taxon>
        <taxon>Metazoa</taxon>
        <taxon>Spiralia</taxon>
        <taxon>Lophotrochozoa</taxon>
        <taxon>Platyhelminthes</taxon>
        <taxon>Trematoda</taxon>
        <taxon>Digenea</taxon>
        <taxon>Opisthorchiida</taxon>
        <taxon>Opisthorchiata</taxon>
        <taxon>Opisthorchiidae</taxon>
        <taxon>Opisthorchis</taxon>
    </lineage>
</organism>
<evidence type="ECO:0000313" key="3">
    <source>
        <dbReference type="Proteomes" id="UP000054324"/>
    </source>
</evidence>
<sequence>MEKCQTYWNFSKLIWKRFALLHHMTRTLHTRENKHGHTAELQKRQSIKRWGSEGGPSHVSSGAIFEISQYIFIKETTHKVAENSSTAHDRFHPSWGSSDRRSPRVSVNLMFYLNPNWTVFEKYTHLQINLVYTRDSTESLVYDMESFSQEDFILDRHLDLEVERSPRGAEKLAYRYLPEGLVEYIPQYMLPATTQLSP</sequence>
<dbReference type="AlphaFoldDB" id="A0A074ZVA2"/>
<evidence type="ECO:0000313" key="2">
    <source>
        <dbReference type="EMBL" id="KER29782.1"/>
    </source>
</evidence>
<dbReference type="KEGG" id="ovi:T265_03691"/>
<accession>A0A074ZVA2</accession>
<proteinExistence type="predicted"/>
<dbReference type="CTD" id="20317878"/>
<gene>
    <name evidence="2" type="ORF">T265_03691</name>
</gene>
<keyword evidence="3" id="KW-1185">Reference proteome</keyword>
<dbReference type="STRING" id="6198.A0A074ZVA2"/>
<feature type="region of interest" description="Disordered" evidence="1">
    <location>
        <begin position="31"/>
        <end position="57"/>
    </location>
</feature>
<dbReference type="GeneID" id="20317878"/>
<reference evidence="2 3" key="1">
    <citation type="submission" date="2013-11" db="EMBL/GenBank/DDBJ databases">
        <title>Opisthorchis viverrini - life in the bile duct.</title>
        <authorList>
            <person name="Young N.D."/>
            <person name="Nagarajan N."/>
            <person name="Lin S.J."/>
            <person name="Korhonen P.K."/>
            <person name="Jex A.R."/>
            <person name="Hall R.S."/>
            <person name="Safavi-Hemami H."/>
            <person name="Kaewkong W."/>
            <person name="Bertrand D."/>
            <person name="Gao S."/>
            <person name="Seet Q."/>
            <person name="Wongkham S."/>
            <person name="Teh B.T."/>
            <person name="Wongkham C."/>
            <person name="Intapan P.M."/>
            <person name="Maleewong W."/>
            <person name="Yang X."/>
            <person name="Hu M."/>
            <person name="Wang Z."/>
            <person name="Hofmann A."/>
            <person name="Sternberg P.W."/>
            <person name="Tan P."/>
            <person name="Wang J."/>
            <person name="Gasser R.B."/>
        </authorList>
    </citation>
    <scope>NUCLEOTIDE SEQUENCE [LARGE SCALE GENOMIC DNA]</scope>
</reference>
<dbReference type="Proteomes" id="UP000054324">
    <property type="component" value="Unassembled WGS sequence"/>
</dbReference>
<name>A0A074ZVA2_OPIVI</name>
<protein>
    <submittedName>
        <fullName evidence="2">Uncharacterized protein</fullName>
    </submittedName>
</protein>
<dbReference type="EMBL" id="KL596672">
    <property type="protein sequence ID" value="KER29782.1"/>
    <property type="molecule type" value="Genomic_DNA"/>
</dbReference>
<dbReference type="RefSeq" id="XP_009166497.1">
    <property type="nucleotide sequence ID" value="XM_009168233.1"/>
</dbReference>
<evidence type="ECO:0000256" key="1">
    <source>
        <dbReference type="SAM" id="MobiDB-lite"/>
    </source>
</evidence>
<feature type="compositionally biased region" description="Basic and acidic residues" evidence="1">
    <location>
        <begin position="31"/>
        <end position="43"/>
    </location>
</feature>